<gene>
    <name evidence="1" type="ORF">HNR68_000061</name>
</gene>
<evidence type="ECO:0000313" key="1">
    <source>
        <dbReference type="EMBL" id="NYI81431.1"/>
    </source>
</evidence>
<reference evidence="1 2" key="1">
    <citation type="submission" date="2020-07" db="EMBL/GenBank/DDBJ databases">
        <title>Sequencing the genomes of 1000 actinobacteria strains.</title>
        <authorList>
            <person name="Klenk H.-P."/>
        </authorList>
    </citation>
    <scope>NUCLEOTIDE SEQUENCE [LARGE SCALE GENOMIC DNA]</scope>
    <source>
        <strain evidence="1 2">DSM 44065</strain>
    </source>
</reference>
<dbReference type="EMBL" id="JACCFJ010000001">
    <property type="protein sequence ID" value="NYI81431.1"/>
    <property type="molecule type" value="Genomic_DNA"/>
</dbReference>
<dbReference type="RefSeq" id="WP_179716472.1">
    <property type="nucleotide sequence ID" value="NZ_BAABFH010000001.1"/>
</dbReference>
<proteinExistence type="predicted"/>
<protein>
    <submittedName>
        <fullName evidence="1">Uncharacterized protein</fullName>
    </submittedName>
</protein>
<evidence type="ECO:0000313" key="2">
    <source>
        <dbReference type="Proteomes" id="UP000587002"/>
    </source>
</evidence>
<comment type="caution">
    <text evidence="1">The sequence shown here is derived from an EMBL/GenBank/DDBJ whole genome shotgun (WGS) entry which is preliminary data.</text>
</comment>
<dbReference type="AlphaFoldDB" id="A0A853ANB3"/>
<name>A0A853ANB3_9PSEU</name>
<sequence>MNREEIITGLTDAQADGLACVICGLDYLLTRGSVSVPVGRSMTGSQVFVCIDRCAELAGVDPTTMGRRAGGGRR</sequence>
<accession>A0A853ANB3</accession>
<dbReference type="Proteomes" id="UP000587002">
    <property type="component" value="Unassembled WGS sequence"/>
</dbReference>
<keyword evidence="2" id="KW-1185">Reference proteome</keyword>
<organism evidence="1 2">
    <name type="scientific">Saccharopolyspora hordei</name>
    <dbReference type="NCBI Taxonomy" id="1838"/>
    <lineage>
        <taxon>Bacteria</taxon>
        <taxon>Bacillati</taxon>
        <taxon>Actinomycetota</taxon>
        <taxon>Actinomycetes</taxon>
        <taxon>Pseudonocardiales</taxon>
        <taxon>Pseudonocardiaceae</taxon>
        <taxon>Saccharopolyspora</taxon>
    </lineage>
</organism>